<dbReference type="Gene3D" id="3.30.450.20">
    <property type="entry name" value="PAS domain"/>
    <property type="match status" value="1"/>
</dbReference>
<dbReference type="GO" id="GO:0006355">
    <property type="term" value="P:regulation of DNA-templated transcription"/>
    <property type="evidence" value="ECO:0007669"/>
    <property type="project" value="InterPro"/>
</dbReference>
<evidence type="ECO:0000313" key="6">
    <source>
        <dbReference type="Proteomes" id="UP000535509"/>
    </source>
</evidence>
<dbReference type="EMBL" id="AACCXK010000006">
    <property type="protein sequence ID" value="EAK0452985.1"/>
    <property type="molecule type" value="Genomic_DNA"/>
</dbReference>
<dbReference type="EMBL" id="AACCXM010000001">
    <property type="protein sequence ID" value="EAK0468026.1"/>
    <property type="molecule type" value="Genomic_DNA"/>
</dbReference>
<name>A0A5L4MXT2_CAMFE</name>
<gene>
    <name evidence="4" type="ORF">AAH17_04870</name>
    <name evidence="5" type="ORF">AAH24_01370</name>
    <name evidence="2" type="ORF">BVH53_00725</name>
    <name evidence="3" type="ORF">CX802_07405</name>
</gene>
<dbReference type="EMBL" id="AABQDW010000001">
    <property type="protein sequence ID" value="EAI5407239.1"/>
    <property type="molecule type" value="Genomic_DNA"/>
</dbReference>
<evidence type="ECO:0000313" key="2">
    <source>
        <dbReference type="EMBL" id="EAI5407239.1"/>
    </source>
</evidence>
<dbReference type="InterPro" id="IPR035965">
    <property type="entry name" value="PAS-like_dom_sf"/>
</dbReference>
<evidence type="ECO:0000313" key="7">
    <source>
        <dbReference type="Proteomes" id="UP000557842"/>
    </source>
</evidence>
<evidence type="ECO:0000313" key="5">
    <source>
        <dbReference type="EMBL" id="EAK0468026.1"/>
    </source>
</evidence>
<dbReference type="InterPro" id="IPR000014">
    <property type="entry name" value="PAS"/>
</dbReference>
<dbReference type="EMBL" id="AABTCC010000023">
    <property type="protein sequence ID" value="EAI8859649.1"/>
    <property type="molecule type" value="Genomic_DNA"/>
</dbReference>
<evidence type="ECO:0000313" key="4">
    <source>
        <dbReference type="EMBL" id="EAK0452985.1"/>
    </source>
</evidence>
<sequence length="171" mass="19807">MKDSLGLLEKDIDEEAFLVSKTDLKGDITYCNQTFLEVVNSKNKDLIGKHHNIVRHPDMPKFVFQLLWKRIKNKQEIFAFVKNRTFDQAYYWVCANVTPSIDEHGNIIGYYSVRRKASKEAIKTIVPIYQKMVELEKTGGVEASSKFINSFLTQNNTTYDCFINNLQRSKG</sequence>
<keyword evidence="6" id="KW-1185">Reference proteome</keyword>
<protein>
    <submittedName>
        <fullName evidence="4">PAS domain-containing protein</fullName>
    </submittedName>
</protein>
<evidence type="ECO:0000313" key="3">
    <source>
        <dbReference type="EMBL" id="EAI8859649.1"/>
    </source>
</evidence>
<organism evidence="4">
    <name type="scientific">Campylobacter fetus</name>
    <dbReference type="NCBI Taxonomy" id="196"/>
    <lineage>
        <taxon>Bacteria</taxon>
        <taxon>Pseudomonadati</taxon>
        <taxon>Campylobacterota</taxon>
        <taxon>Epsilonproteobacteria</taxon>
        <taxon>Campylobacterales</taxon>
        <taxon>Campylobacteraceae</taxon>
        <taxon>Campylobacter</taxon>
    </lineage>
</organism>
<dbReference type="NCBIfam" id="TIGR00229">
    <property type="entry name" value="sensory_box"/>
    <property type="match status" value="1"/>
</dbReference>
<comment type="caution">
    <text evidence="4">The sequence shown here is derived from an EMBL/GenBank/DDBJ whole genome shotgun (WGS) entry which is preliminary data.</text>
</comment>
<dbReference type="Proteomes" id="UP000535509">
    <property type="component" value="Unassembled WGS sequence"/>
</dbReference>
<dbReference type="Pfam" id="PF00989">
    <property type="entry name" value="PAS"/>
    <property type="match status" value="1"/>
</dbReference>
<dbReference type="OMA" id="CNEPFLK"/>
<dbReference type="CDD" id="cd00130">
    <property type="entry name" value="PAS"/>
    <property type="match status" value="1"/>
</dbReference>
<reference evidence="4 7" key="1">
    <citation type="submission" date="2018-05" db="EMBL/GenBank/DDBJ databases">
        <authorList>
            <consortium name="PulseNet: The National Subtyping Network for Foodborne Disease Surveillance"/>
            <person name="Tarr C.L."/>
            <person name="Trees E."/>
            <person name="Katz L.S."/>
            <person name="Carleton-Romer H.A."/>
            <person name="Stroika S."/>
            <person name="Kucerova Z."/>
            <person name="Roache K.F."/>
            <person name="Sabol A.L."/>
            <person name="Besser J."/>
            <person name="Gerner-Smidt P."/>
        </authorList>
    </citation>
    <scope>NUCLEOTIDE SEQUENCE</scope>
    <source>
        <strain evidence="4">2014D-0197</strain>
        <strain evidence="2 7">2016D-0221</strain>
        <strain evidence="5">D4313</strain>
        <strain evidence="3 6">PNUSAC001503</strain>
    </source>
</reference>
<accession>A0A5L4MXT2</accession>
<feature type="domain" description="PAS fold" evidence="1">
    <location>
        <begin position="22"/>
        <end position="110"/>
    </location>
</feature>
<dbReference type="GeneID" id="61064841"/>
<proteinExistence type="predicted"/>
<dbReference type="SUPFAM" id="SSF55785">
    <property type="entry name" value="PYP-like sensor domain (PAS domain)"/>
    <property type="match status" value="1"/>
</dbReference>
<dbReference type="AlphaFoldDB" id="A0A5L4MXT2"/>
<dbReference type="Proteomes" id="UP000557842">
    <property type="component" value="Unassembled WGS sequence"/>
</dbReference>
<evidence type="ECO:0000259" key="1">
    <source>
        <dbReference type="Pfam" id="PF00989"/>
    </source>
</evidence>
<dbReference type="InterPro" id="IPR013767">
    <property type="entry name" value="PAS_fold"/>
</dbReference>
<dbReference type="RefSeq" id="WP_002849568.1">
    <property type="nucleotide sequence ID" value="NZ_AABUZP020000005.1"/>
</dbReference>